<protein>
    <submittedName>
        <fullName evidence="2">Uncharacterized protein</fullName>
    </submittedName>
</protein>
<feature type="compositionally biased region" description="Basic residues" evidence="1">
    <location>
        <begin position="111"/>
        <end position="120"/>
    </location>
</feature>
<evidence type="ECO:0000313" key="2">
    <source>
        <dbReference type="EMBL" id="GJT51192.1"/>
    </source>
</evidence>
<feature type="region of interest" description="Disordered" evidence="1">
    <location>
        <begin position="81"/>
        <end position="129"/>
    </location>
</feature>
<proteinExistence type="predicted"/>
<name>A0ABQ5EKY4_9ASTR</name>
<dbReference type="Proteomes" id="UP001151760">
    <property type="component" value="Unassembled WGS sequence"/>
</dbReference>
<accession>A0ABQ5EKY4</accession>
<evidence type="ECO:0000256" key="1">
    <source>
        <dbReference type="SAM" id="MobiDB-lite"/>
    </source>
</evidence>
<organism evidence="2 3">
    <name type="scientific">Tanacetum coccineum</name>
    <dbReference type="NCBI Taxonomy" id="301880"/>
    <lineage>
        <taxon>Eukaryota</taxon>
        <taxon>Viridiplantae</taxon>
        <taxon>Streptophyta</taxon>
        <taxon>Embryophyta</taxon>
        <taxon>Tracheophyta</taxon>
        <taxon>Spermatophyta</taxon>
        <taxon>Magnoliopsida</taxon>
        <taxon>eudicotyledons</taxon>
        <taxon>Gunneridae</taxon>
        <taxon>Pentapetalae</taxon>
        <taxon>asterids</taxon>
        <taxon>campanulids</taxon>
        <taxon>Asterales</taxon>
        <taxon>Asteraceae</taxon>
        <taxon>Asteroideae</taxon>
        <taxon>Anthemideae</taxon>
        <taxon>Anthemidinae</taxon>
        <taxon>Tanacetum</taxon>
    </lineage>
</organism>
<dbReference type="EMBL" id="BQNB010016386">
    <property type="protein sequence ID" value="GJT51192.1"/>
    <property type="molecule type" value="Genomic_DNA"/>
</dbReference>
<reference evidence="2" key="1">
    <citation type="journal article" date="2022" name="Int. J. Mol. Sci.">
        <title>Draft Genome of Tanacetum Coccineum: Genomic Comparison of Closely Related Tanacetum-Family Plants.</title>
        <authorList>
            <person name="Yamashiro T."/>
            <person name="Shiraishi A."/>
            <person name="Nakayama K."/>
            <person name="Satake H."/>
        </authorList>
    </citation>
    <scope>NUCLEOTIDE SEQUENCE</scope>
</reference>
<keyword evidence="3" id="KW-1185">Reference proteome</keyword>
<evidence type="ECO:0000313" key="3">
    <source>
        <dbReference type="Proteomes" id="UP001151760"/>
    </source>
</evidence>
<feature type="compositionally biased region" description="Acidic residues" evidence="1">
    <location>
        <begin position="92"/>
        <end position="101"/>
    </location>
</feature>
<reference evidence="2" key="2">
    <citation type="submission" date="2022-01" db="EMBL/GenBank/DDBJ databases">
        <authorList>
            <person name="Yamashiro T."/>
            <person name="Shiraishi A."/>
            <person name="Satake H."/>
            <person name="Nakayama K."/>
        </authorList>
    </citation>
    <scope>NUCLEOTIDE SEQUENCE</scope>
</reference>
<comment type="caution">
    <text evidence="2">The sequence shown here is derived from an EMBL/GenBank/DDBJ whole genome shotgun (WGS) entry which is preliminary data.</text>
</comment>
<gene>
    <name evidence="2" type="ORF">Tco_0977349</name>
</gene>
<sequence>MLVTRGKRVDFGLRKWKTMRPNVAQFYGVHANVMCQAQTSGAGDEVTSLKWMDNEVPKFGAKKKDAKRYKTYESSLFNTKSGDGSINLNVDAGDDEEDEVQELERLMGRDKAKRSNKKRAGSSGDRHQV</sequence>